<keyword evidence="5" id="KW-0732">Signal</keyword>
<keyword evidence="8" id="KW-0812">Transmembrane</keyword>
<dbReference type="Gene3D" id="2.10.60.10">
    <property type="entry name" value="CD59"/>
    <property type="match status" value="2"/>
</dbReference>
<evidence type="ECO:0000313" key="11">
    <source>
        <dbReference type="RefSeq" id="XP_045556844.1"/>
    </source>
</evidence>
<feature type="domain" description="UPAR/Ly6" evidence="9">
    <location>
        <begin position="142"/>
        <end position="222"/>
    </location>
</feature>
<dbReference type="PANTHER" id="PTHR20914:SF26">
    <property type="entry name" value="PHOSPHOLIPASE A2 INHIBITOR CNF-LIKE"/>
    <property type="match status" value="1"/>
</dbReference>
<evidence type="ECO:0000256" key="6">
    <source>
        <dbReference type="ARBA" id="ARBA00023136"/>
    </source>
</evidence>
<evidence type="ECO:0000256" key="4">
    <source>
        <dbReference type="ARBA" id="ARBA00022525"/>
    </source>
</evidence>
<dbReference type="InterPro" id="IPR045860">
    <property type="entry name" value="Snake_toxin-like_sf"/>
</dbReference>
<dbReference type="PANTHER" id="PTHR20914">
    <property type="entry name" value="LY6/PLAUR DOMAIN-CONTAINING PROTEIN 8"/>
    <property type="match status" value="1"/>
</dbReference>
<dbReference type="SMART" id="SM00134">
    <property type="entry name" value="LU"/>
    <property type="match status" value="1"/>
</dbReference>
<dbReference type="Pfam" id="PF00021">
    <property type="entry name" value="UPAR_LY6"/>
    <property type="match status" value="1"/>
</dbReference>
<keyword evidence="10" id="KW-1185">Reference proteome</keyword>
<name>A0ABM3DDF9_SALSA</name>
<dbReference type="InterPro" id="IPR016054">
    <property type="entry name" value="LY6_UPA_recep-like"/>
</dbReference>
<reference evidence="11" key="1">
    <citation type="submission" date="2025-08" db="UniProtKB">
        <authorList>
            <consortium name="RefSeq"/>
        </authorList>
    </citation>
    <scope>IDENTIFICATION</scope>
</reference>
<evidence type="ECO:0000313" key="10">
    <source>
        <dbReference type="Proteomes" id="UP001652741"/>
    </source>
</evidence>
<keyword evidence="8" id="KW-1133">Transmembrane helix</keyword>
<dbReference type="Proteomes" id="UP001652741">
    <property type="component" value="Chromosome ssa02"/>
</dbReference>
<keyword evidence="3" id="KW-1003">Cell membrane</keyword>
<feature type="transmembrane region" description="Helical" evidence="8">
    <location>
        <begin position="12"/>
        <end position="36"/>
    </location>
</feature>
<dbReference type="InterPro" id="IPR050918">
    <property type="entry name" value="CNF-like_PLA2_Inhibitor"/>
</dbReference>
<protein>
    <submittedName>
        <fullName evidence="11">Urokinase plasminogen activator surface receptor isoform X1</fullName>
    </submittedName>
</protein>
<accession>A0ABM3DDF9</accession>
<evidence type="ECO:0000259" key="9">
    <source>
        <dbReference type="SMART" id="SM00134"/>
    </source>
</evidence>
<dbReference type="InterPro" id="IPR035076">
    <property type="entry name" value="Toxin/TOLIP"/>
</dbReference>
<sequence length="233" mass="24635">MITDKCCNSTQPLSFHLLLLQVKMYLIVPILVSVLLPKAFSLKCFECTPGVSGACTDKETDCLYPTQCGSSQVVSYAGKLMAGDTKVVDINAKSCTVPAECVSTAMNFGISRTTIASKCCNTDLCNSQSVPESTKATPNGKKCFTCTGTDCTRTLSCLGDEDRCISATVNTGGMKITMKGCASKKFCVGDVSQALGTTMDMKCCEGNLCNNAQSIGLSLLLLVTSMVSVALFY</sequence>
<keyword evidence="4" id="KW-0964">Secreted</keyword>
<organism evidence="10 11">
    <name type="scientific">Salmo salar</name>
    <name type="common">Atlantic salmon</name>
    <dbReference type="NCBI Taxonomy" id="8030"/>
    <lineage>
        <taxon>Eukaryota</taxon>
        <taxon>Metazoa</taxon>
        <taxon>Chordata</taxon>
        <taxon>Craniata</taxon>
        <taxon>Vertebrata</taxon>
        <taxon>Euteleostomi</taxon>
        <taxon>Actinopterygii</taxon>
        <taxon>Neopterygii</taxon>
        <taxon>Teleostei</taxon>
        <taxon>Protacanthopterygii</taxon>
        <taxon>Salmoniformes</taxon>
        <taxon>Salmonidae</taxon>
        <taxon>Salmoninae</taxon>
        <taxon>Salmo</taxon>
    </lineage>
</organism>
<keyword evidence="6 8" id="KW-0472">Membrane</keyword>
<keyword evidence="11" id="KW-0675">Receptor</keyword>
<proteinExistence type="predicted"/>
<evidence type="ECO:0000256" key="8">
    <source>
        <dbReference type="SAM" id="Phobius"/>
    </source>
</evidence>
<evidence type="ECO:0000256" key="3">
    <source>
        <dbReference type="ARBA" id="ARBA00022475"/>
    </source>
</evidence>
<keyword evidence="7" id="KW-0325">Glycoprotein</keyword>
<evidence type="ECO:0000256" key="5">
    <source>
        <dbReference type="ARBA" id="ARBA00022729"/>
    </source>
</evidence>
<gene>
    <name evidence="11" type="primary">LOC106578012</name>
</gene>
<comment type="subcellular location">
    <subcellularLocation>
        <location evidence="1">Cell membrane</location>
    </subcellularLocation>
    <subcellularLocation>
        <location evidence="2">Secreted</location>
    </subcellularLocation>
</comment>
<evidence type="ECO:0000256" key="7">
    <source>
        <dbReference type="ARBA" id="ARBA00023180"/>
    </source>
</evidence>
<evidence type="ECO:0000256" key="1">
    <source>
        <dbReference type="ARBA" id="ARBA00004236"/>
    </source>
</evidence>
<dbReference type="Pfam" id="PF00087">
    <property type="entry name" value="Toxin_TOLIP"/>
    <property type="match status" value="1"/>
</dbReference>
<evidence type="ECO:0000256" key="2">
    <source>
        <dbReference type="ARBA" id="ARBA00004613"/>
    </source>
</evidence>
<dbReference type="RefSeq" id="XP_045556844.1">
    <property type="nucleotide sequence ID" value="XM_045700888.1"/>
</dbReference>
<dbReference type="GeneID" id="106578012"/>
<dbReference type="SUPFAM" id="SSF57302">
    <property type="entry name" value="Snake toxin-like"/>
    <property type="match status" value="2"/>
</dbReference>